<evidence type="ECO:0000313" key="3">
    <source>
        <dbReference type="Proteomes" id="UP000235965"/>
    </source>
</evidence>
<gene>
    <name evidence="2" type="ORF">B7P43_G05448</name>
</gene>
<protein>
    <recommendedName>
        <fullName evidence="1">Reverse transcriptase domain-containing protein</fullName>
    </recommendedName>
</protein>
<keyword evidence="3" id="KW-1185">Reference proteome</keyword>
<dbReference type="AlphaFoldDB" id="A0A2J7QI96"/>
<dbReference type="Proteomes" id="UP000235965">
    <property type="component" value="Unassembled WGS sequence"/>
</dbReference>
<reference evidence="2 3" key="1">
    <citation type="submission" date="2017-12" db="EMBL/GenBank/DDBJ databases">
        <title>Hemimetabolous genomes reveal molecular basis of termite eusociality.</title>
        <authorList>
            <person name="Harrison M.C."/>
            <person name="Jongepier E."/>
            <person name="Robertson H.M."/>
            <person name="Arning N."/>
            <person name="Bitard-Feildel T."/>
            <person name="Chao H."/>
            <person name="Childers C.P."/>
            <person name="Dinh H."/>
            <person name="Doddapaneni H."/>
            <person name="Dugan S."/>
            <person name="Gowin J."/>
            <person name="Greiner C."/>
            <person name="Han Y."/>
            <person name="Hu H."/>
            <person name="Hughes D.S.T."/>
            <person name="Huylmans A.-K."/>
            <person name="Kemena C."/>
            <person name="Kremer L.P.M."/>
            <person name="Lee S.L."/>
            <person name="Lopez-Ezquerra A."/>
            <person name="Mallet L."/>
            <person name="Monroy-Kuhn J.M."/>
            <person name="Moser A."/>
            <person name="Murali S.C."/>
            <person name="Muzny D.M."/>
            <person name="Otani S."/>
            <person name="Piulachs M.-D."/>
            <person name="Poelchau M."/>
            <person name="Qu J."/>
            <person name="Schaub F."/>
            <person name="Wada-Katsumata A."/>
            <person name="Worley K.C."/>
            <person name="Xie Q."/>
            <person name="Ylla G."/>
            <person name="Poulsen M."/>
            <person name="Gibbs R.A."/>
            <person name="Schal C."/>
            <person name="Richards S."/>
            <person name="Belles X."/>
            <person name="Korb J."/>
            <person name="Bornberg-Bauer E."/>
        </authorList>
    </citation>
    <scope>NUCLEOTIDE SEQUENCE [LARGE SCALE GENOMIC DNA]</scope>
    <source>
        <tissue evidence="2">Whole body</tissue>
    </source>
</reference>
<dbReference type="InParanoid" id="A0A2J7QI96"/>
<accession>A0A2J7QI96</accession>
<dbReference type="PROSITE" id="PS50878">
    <property type="entry name" value="RT_POL"/>
    <property type="match status" value="1"/>
</dbReference>
<dbReference type="PANTHER" id="PTHR47510">
    <property type="entry name" value="REVERSE TRANSCRIPTASE DOMAIN-CONTAINING PROTEIN"/>
    <property type="match status" value="1"/>
</dbReference>
<feature type="domain" description="Reverse transcriptase" evidence="1">
    <location>
        <begin position="126"/>
        <end position="244"/>
    </location>
</feature>
<dbReference type="InterPro" id="IPR000477">
    <property type="entry name" value="RT_dom"/>
</dbReference>
<organism evidence="2 3">
    <name type="scientific">Cryptotermes secundus</name>
    <dbReference type="NCBI Taxonomy" id="105785"/>
    <lineage>
        <taxon>Eukaryota</taxon>
        <taxon>Metazoa</taxon>
        <taxon>Ecdysozoa</taxon>
        <taxon>Arthropoda</taxon>
        <taxon>Hexapoda</taxon>
        <taxon>Insecta</taxon>
        <taxon>Pterygota</taxon>
        <taxon>Neoptera</taxon>
        <taxon>Polyneoptera</taxon>
        <taxon>Dictyoptera</taxon>
        <taxon>Blattodea</taxon>
        <taxon>Blattoidea</taxon>
        <taxon>Termitoidae</taxon>
        <taxon>Kalotermitidae</taxon>
        <taxon>Cryptotermitinae</taxon>
        <taxon>Cryptotermes</taxon>
    </lineage>
</organism>
<proteinExistence type="predicted"/>
<dbReference type="EMBL" id="NEVH01013957">
    <property type="protein sequence ID" value="PNF28301.1"/>
    <property type="molecule type" value="Genomic_DNA"/>
</dbReference>
<name>A0A2J7QI96_9NEOP</name>
<sequence>MKAMWHLIENEVGKSCKGDKKIQLVSGTKIISDPQSVADMLNNFFVEILDELKVKTTIITKTQWQKQRINCCPNTIFFHPITEYEIVCVTNSLKGKLSAGYDEIPEYLVKKCINYVKRPLAHIFNASLSSGTFPDRLKLAKVIPLHKKGEYHDIKNYRLISILLAFSKILEKLMYDRLMLFLIQNNILTEAQNGFRKNKSTDTASQSFIESIPEALDNGLYAIGLFFDLSKAYDVIDHDILLEK</sequence>
<comment type="caution">
    <text evidence="2">The sequence shown here is derived from an EMBL/GenBank/DDBJ whole genome shotgun (WGS) entry which is preliminary data.</text>
</comment>
<dbReference type="PANTHER" id="PTHR47510:SF3">
    <property type="entry name" value="ENDO_EXONUCLEASE_PHOSPHATASE DOMAIN-CONTAINING PROTEIN"/>
    <property type="match status" value="1"/>
</dbReference>
<evidence type="ECO:0000313" key="2">
    <source>
        <dbReference type="EMBL" id="PNF28301.1"/>
    </source>
</evidence>
<feature type="non-terminal residue" evidence="2">
    <location>
        <position position="244"/>
    </location>
</feature>
<dbReference type="Pfam" id="PF00078">
    <property type="entry name" value="RVT_1"/>
    <property type="match status" value="1"/>
</dbReference>
<evidence type="ECO:0000259" key="1">
    <source>
        <dbReference type="PROSITE" id="PS50878"/>
    </source>
</evidence>